<evidence type="ECO:0000259" key="1">
    <source>
        <dbReference type="Pfam" id="PF14213"/>
    </source>
</evidence>
<dbReference type="Pfam" id="PF14213">
    <property type="entry name" value="DUF4325"/>
    <property type="match status" value="1"/>
</dbReference>
<keyword evidence="3" id="KW-1185">Reference proteome</keyword>
<dbReference type="EMBL" id="JACOOS010000002">
    <property type="protein sequence ID" value="MBC5676568.1"/>
    <property type="molecule type" value="Genomic_DNA"/>
</dbReference>
<gene>
    <name evidence="2" type="ORF">H8S22_02740</name>
</gene>
<evidence type="ECO:0000313" key="2">
    <source>
        <dbReference type="EMBL" id="MBC5676568.1"/>
    </source>
</evidence>
<name>A0ABR7FN10_9FIRM</name>
<accession>A0ABR7FN10</accession>
<feature type="domain" description="DUF4325" evidence="1">
    <location>
        <begin position="279"/>
        <end position="333"/>
    </location>
</feature>
<evidence type="ECO:0000313" key="3">
    <source>
        <dbReference type="Proteomes" id="UP000635828"/>
    </source>
</evidence>
<sequence length="343" mass="40182">MFTNEKRESIKLYILEQIHNNNSNIAKLTSEKLQISLNTVYRYIREMISNNIIARDSSSKSKLKLIEKTKLVNYKASDPLEEDRVYINDVEEYIKNFPLNVRTIWEYSFMEMFNNAIDHSEASNIHWYIVQNYLNTTIIIGDNGVGIFEKIKKYYEFTSINDAISELFKGKLTTDKEKHSGEGIFFTSRILDTFCVLSDGKIFTHNSYTDILENLEDIESLKEWNDKPGTEIVMSLSNWTKKNLKEVFDMYSNDDGQFIRTQIPIKNMFENGYPVSRSQAKRLCRRFDCFKEITLDFKDITEIGQGFAHELFVVFKRAHPDIKINIVNESENVRKMINHVTLG</sequence>
<dbReference type="RefSeq" id="WP_024726673.1">
    <property type="nucleotide sequence ID" value="NZ_JACOOS010000002.1"/>
</dbReference>
<dbReference type="InterPro" id="IPR036890">
    <property type="entry name" value="HATPase_C_sf"/>
</dbReference>
<comment type="caution">
    <text evidence="2">The sequence shown here is derived from an EMBL/GenBank/DDBJ whole genome shotgun (WGS) entry which is preliminary data.</text>
</comment>
<protein>
    <submittedName>
        <fullName evidence="2">DUF4325 domain-containing protein</fullName>
    </submittedName>
</protein>
<organism evidence="2 3">
    <name type="scientific">Anaerostipes hominis</name>
    <name type="common">ex Liu et al. 2021</name>
    <dbReference type="NCBI Taxonomy" id="2763018"/>
    <lineage>
        <taxon>Bacteria</taxon>
        <taxon>Bacillati</taxon>
        <taxon>Bacillota</taxon>
        <taxon>Clostridia</taxon>
        <taxon>Lachnospirales</taxon>
        <taxon>Lachnospiraceae</taxon>
        <taxon>Anaerostipes</taxon>
    </lineage>
</organism>
<proteinExistence type="predicted"/>
<dbReference type="Proteomes" id="UP000635828">
    <property type="component" value="Unassembled WGS sequence"/>
</dbReference>
<dbReference type="InterPro" id="IPR025474">
    <property type="entry name" value="DUF4325"/>
</dbReference>
<dbReference type="SUPFAM" id="SSF55874">
    <property type="entry name" value="ATPase domain of HSP90 chaperone/DNA topoisomerase II/histidine kinase"/>
    <property type="match status" value="1"/>
</dbReference>
<reference evidence="2 3" key="1">
    <citation type="submission" date="2020-08" db="EMBL/GenBank/DDBJ databases">
        <title>Genome public.</title>
        <authorList>
            <person name="Liu C."/>
            <person name="Sun Q."/>
        </authorList>
    </citation>
    <scope>NUCLEOTIDE SEQUENCE [LARGE SCALE GENOMIC DNA]</scope>
    <source>
        <strain evidence="2 3">NSJ-7</strain>
    </source>
</reference>